<evidence type="ECO:0000313" key="2">
    <source>
        <dbReference type="EMBL" id="MEL0612294.1"/>
    </source>
</evidence>
<organism evidence="2 3">
    <name type="scientific">Marinomonas arenicola</name>
    <dbReference type="NCBI Taxonomy" id="569601"/>
    <lineage>
        <taxon>Bacteria</taxon>
        <taxon>Pseudomonadati</taxon>
        <taxon>Pseudomonadota</taxon>
        <taxon>Gammaproteobacteria</taxon>
        <taxon>Oceanospirillales</taxon>
        <taxon>Oceanospirillaceae</taxon>
        <taxon>Marinomonas</taxon>
    </lineage>
</organism>
<evidence type="ECO:0000313" key="3">
    <source>
        <dbReference type="Proteomes" id="UP001379949"/>
    </source>
</evidence>
<proteinExistence type="predicted"/>
<keyword evidence="1" id="KW-1133">Transmembrane helix</keyword>
<dbReference type="EMBL" id="JBAKAR010000002">
    <property type="protein sequence ID" value="MEL0612294.1"/>
    <property type="molecule type" value="Genomic_DNA"/>
</dbReference>
<dbReference type="RefSeq" id="WP_341566363.1">
    <property type="nucleotide sequence ID" value="NZ_JBAKAR010000002.1"/>
</dbReference>
<keyword evidence="1" id="KW-0472">Membrane</keyword>
<gene>
    <name evidence="2" type="ORF">V6242_03995</name>
</gene>
<feature type="transmembrane region" description="Helical" evidence="1">
    <location>
        <begin position="28"/>
        <end position="47"/>
    </location>
</feature>
<dbReference type="Proteomes" id="UP001379949">
    <property type="component" value="Unassembled WGS sequence"/>
</dbReference>
<reference evidence="2 3" key="1">
    <citation type="submission" date="2024-02" db="EMBL/GenBank/DDBJ databases">
        <title>Bacteria isolated from the canopy kelp, Nereocystis luetkeana.</title>
        <authorList>
            <person name="Pfister C.A."/>
            <person name="Younker I.T."/>
            <person name="Light S.H."/>
        </authorList>
    </citation>
    <scope>NUCLEOTIDE SEQUENCE [LARGE SCALE GENOMIC DNA]</scope>
    <source>
        <strain evidence="2 3">TI.4.07</strain>
    </source>
</reference>
<comment type="caution">
    <text evidence="2">The sequence shown here is derived from an EMBL/GenBank/DDBJ whole genome shotgun (WGS) entry which is preliminary data.</text>
</comment>
<keyword evidence="1" id="KW-0812">Transmembrane</keyword>
<evidence type="ECO:0000256" key="1">
    <source>
        <dbReference type="SAM" id="Phobius"/>
    </source>
</evidence>
<accession>A0ABU9G1D8</accession>
<protein>
    <submittedName>
        <fullName evidence="2">Uncharacterized protein</fullName>
    </submittedName>
</protein>
<keyword evidence="3" id="KW-1185">Reference proteome</keyword>
<name>A0ABU9G1D8_9GAMM</name>
<sequence length="285" mass="33055">MTYPASEMIANTISEAIKTADRMSGWDYFAIISSAIAALGTIGLLFWEMNKSYKERARVRSERARVRSERARVRSITTLQKIEKQHQKIISFLFKNDLPNNDRILWYKAYLELQKLHAIDSIETPEIREEAESDRSVFIEQLKSIEKSDPVKTSLRWQFFTGVSDWQTNNDAWKEIRGKANIGNSFAQADNFGNYDKKDGVQSLSPYHIIAVYHFLYTGITPKIDSIEFPSIKNELRNKKELIAKILIYGISPEWLHHSGYEGLIHYLFEFYTQTSDESVNNIHS</sequence>